<accession>A0A974XJD5</accession>
<dbReference type="EMBL" id="CP071504">
    <property type="protein sequence ID" value="QSX29384.1"/>
    <property type="molecule type" value="Genomic_DNA"/>
</dbReference>
<dbReference type="AlphaFoldDB" id="A0A974XJD5"/>
<evidence type="ECO:0000313" key="1">
    <source>
        <dbReference type="EMBL" id="QSX29384.1"/>
    </source>
</evidence>
<evidence type="ECO:0000313" key="2">
    <source>
        <dbReference type="Proteomes" id="UP000663281"/>
    </source>
</evidence>
<name>A0A974XJD5_9GAMM</name>
<organism evidence="1 2">
    <name type="scientific">Shewanella cyperi</name>
    <dbReference type="NCBI Taxonomy" id="2814292"/>
    <lineage>
        <taxon>Bacteria</taxon>
        <taxon>Pseudomonadati</taxon>
        <taxon>Pseudomonadota</taxon>
        <taxon>Gammaproteobacteria</taxon>
        <taxon>Alteromonadales</taxon>
        <taxon>Shewanellaceae</taxon>
        <taxon>Shewanella</taxon>
    </lineage>
</organism>
<dbReference type="Proteomes" id="UP000663281">
    <property type="component" value="Chromosome"/>
</dbReference>
<protein>
    <submittedName>
        <fullName evidence="1">Uncharacterized protein</fullName>
    </submittedName>
</protein>
<sequence length="98" mass="11096">MGIKLSAHELALYKRNDEILYQDWDPIGVLDLGGPVDEYRGYVPKVFSLALSCNDPQEIANYLTWVTVERMGMSPCKEHDTKIANLVLDAKVELINDK</sequence>
<dbReference type="RefSeq" id="WP_207324555.1">
    <property type="nucleotide sequence ID" value="NZ_CP071504.1"/>
</dbReference>
<gene>
    <name evidence="1" type="ORF">JYB88_14400</name>
</gene>
<reference evidence="1 2" key="1">
    <citation type="submission" date="2021-03" db="EMBL/GenBank/DDBJ databases">
        <title>Novel species identification of genus Shewanella.</title>
        <authorList>
            <person name="Liu G."/>
            <person name="Zhang Q."/>
        </authorList>
    </citation>
    <scope>NUCLEOTIDE SEQUENCE [LARGE SCALE GENOMIC DNA]</scope>
    <source>
        <strain evidence="1 2">FJAT-53726</strain>
    </source>
</reference>
<dbReference type="KEGG" id="scyp:JYB88_14400"/>
<keyword evidence="2" id="KW-1185">Reference proteome</keyword>
<proteinExistence type="predicted"/>